<dbReference type="VEuPathDB" id="VectorBase:AMEC007743"/>
<accession>A0A182TSX9</accession>
<dbReference type="Proteomes" id="UP000075902">
    <property type="component" value="Unassembled WGS sequence"/>
</dbReference>
<evidence type="ECO:0000256" key="1">
    <source>
        <dbReference type="SAM" id="MobiDB-lite"/>
    </source>
</evidence>
<protein>
    <submittedName>
        <fullName evidence="2">Uncharacterized protein</fullName>
    </submittedName>
</protein>
<proteinExistence type="predicted"/>
<dbReference type="EnsemblMetazoa" id="AMEC007743-RA">
    <property type="protein sequence ID" value="AMEC007743-PA"/>
    <property type="gene ID" value="AMEC007743"/>
</dbReference>
<feature type="compositionally biased region" description="Basic residues" evidence="1">
    <location>
        <begin position="155"/>
        <end position="168"/>
    </location>
</feature>
<evidence type="ECO:0000313" key="3">
    <source>
        <dbReference type="Proteomes" id="UP000075902"/>
    </source>
</evidence>
<evidence type="ECO:0000313" key="2">
    <source>
        <dbReference type="EnsemblMetazoa" id="AMEC007743-PA"/>
    </source>
</evidence>
<feature type="region of interest" description="Disordered" evidence="1">
    <location>
        <begin position="106"/>
        <end position="168"/>
    </location>
</feature>
<name>A0A182TSX9_9DIPT</name>
<reference evidence="2" key="2">
    <citation type="submission" date="2020-05" db="UniProtKB">
        <authorList>
            <consortium name="EnsemblMetazoa"/>
        </authorList>
    </citation>
    <scope>IDENTIFICATION</scope>
    <source>
        <strain evidence="2">CM1001059</strain>
    </source>
</reference>
<organism evidence="2 3">
    <name type="scientific">Anopheles melas</name>
    <dbReference type="NCBI Taxonomy" id="34690"/>
    <lineage>
        <taxon>Eukaryota</taxon>
        <taxon>Metazoa</taxon>
        <taxon>Ecdysozoa</taxon>
        <taxon>Arthropoda</taxon>
        <taxon>Hexapoda</taxon>
        <taxon>Insecta</taxon>
        <taxon>Pterygota</taxon>
        <taxon>Neoptera</taxon>
        <taxon>Endopterygota</taxon>
        <taxon>Diptera</taxon>
        <taxon>Nematocera</taxon>
        <taxon>Culicoidea</taxon>
        <taxon>Culicidae</taxon>
        <taxon>Anophelinae</taxon>
        <taxon>Anopheles</taxon>
    </lineage>
</organism>
<dbReference type="AlphaFoldDB" id="A0A182TSX9"/>
<sequence length="215" mass="24091">MIFCTHHVPQLGELQAGGHSIQSTETLKYLGVDLCHKQHHSRHLKRVVNKASRITNDLTCLMPNKRVPKSRSSRQLVNVGNSIIRYGVATWERWVLDKDTHSKTVQRAHRLGDSPSRQRLSDRETALRAWSGTNGADPQLPTRRVGDMNAGSVSHHGKQRKMQHHQTRSPHQMCVVNLGAPHVRHGVPAGLGSRADPWTCRSSPLRKATEGVMPF</sequence>
<reference evidence="3" key="1">
    <citation type="submission" date="2014-01" db="EMBL/GenBank/DDBJ databases">
        <title>The Genome Sequence of Anopheles melas CM1001059_A (V2).</title>
        <authorList>
            <consortium name="The Broad Institute Genomics Platform"/>
            <person name="Neafsey D.E."/>
            <person name="Besansky N."/>
            <person name="Howell P."/>
            <person name="Walton C."/>
            <person name="Young S.K."/>
            <person name="Zeng Q."/>
            <person name="Gargeya S."/>
            <person name="Fitzgerald M."/>
            <person name="Haas B."/>
            <person name="Abouelleil A."/>
            <person name="Allen A.W."/>
            <person name="Alvarado L."/>
            <person name="Arachchi H.M."/>
            <person name="Berlin A.M."/>
            <person name="Chapman S.B."/>
            <person name="Gainer-Dewar J."/>
            <person name="Goldberg J."/>
            <person name="Griggs A."/>
            <person name="Gujja S."/>
            <person name="Hansen M."/>
            <person name="Howarth C."/>
            <person name="Imamovic A."/>
            <person name="Ireland A."/>
            <person name="Larimer J."/>
            <person name="McCowan C."/>
            <person name="Murphy C."/>
            <person name="Pearson M."/>
            <person name="Poon T.W."/>
            <person name="Priest M."/>
            <person name="Roberts A."/>
            <person name="Saif S."/>
            <person name="Shea T."/>
            <person name="Sisk P."/>
            <person name="Sykes S."/>
            <person name="Wortman J."/>
            <person name="Nusbaum C."/>
            <person name="Birren B."/>
        </authorList>
    </citation>
    <scope>NUCLEOTIDE SEQUENCE [LARGE SCALE GENOMIC DNA]</scope>
    <source>
        <strain evidence="3">CM1001059</strain>
    </source>
</reference>
<keyword evidence="3" id="KW-1185">Reference proteome</keyword>